<dbReference type="KEGG" id="psim:KR76_23770"/>
<evidence type="ECO:0000256" key="2">
    <source>
        <dbReference type="SAM" id="Phobius"/>
    </source>
</evidence>
<evidence type="ECO:0000313" key="4">
    <source>
        <dbReference type="Proteomes" id="UP000030300"/>
    </source>
</evidence>
<keyword evidence="2" id="KW-0812">Transmembrane</keyword>
<dbReference type="STRING" id="2045.KR76_23770"/>
<feature type="region of interest" description="Disordered" evidence="1">
    <location>
        <begin position="65"/>
        <end position="120"/>
    </location>
</feature>
<proteinExistence type="predicted"/>
<dbReference type="EMBL" id="CP009896">
    <property type="protein sequence ID" value="AIY19044.1"/>
    <property type="molecule type" value="Genomic_DNA"/>
</dbReference>
<feature type="transmembrane region" description="Helical" evidence="2">
    <location>
        <begin position="20"/>
        <end position="40"/>
    </location>
</feature>
<keyword evidence="4" id="KW-1185">Reference proteome</keyword>
<name>A0A0A1DNZ2_NOCSI</name>
<evidence type="ECO:0000256" key="1">
    <source>
        <dbReference type="SAM" id="MobiDB-lite"/>
    </source>
</evidence>
<protein>
    <submittedName>
        <fullName evidence="3">Uncharacterized protein</fullName>
    </submittedName>
</protein>
<keyword evidence="2" id="KW-1133">Transmembrane helix</keyword>
<sequence>MGRVSDQQEPRADRPVLNGLVALVAVAVGVGLLVGLVVLVGTKVLGIGGSDGDTAADTPVRQSMYLPTPAKTDEPSGPLITLHTEDPDETDTAGSGSTDEPTDDPTTESTESGSPKAGEISLQAQQTDVASGERIYFSGVYPGGEGAILRVQRWENGGWAEFPASVGVTNGTFSSYVFTGVGGLNRFRVIDSDSGTVSNEIRVNVG</sequence>
<dbReference type="AlphaFoldDB" id="A0A0A1DNZ2"/>
<evidence type="ECO:0000313" key="3">
    <source>
        <dbReference type="EMBL" id="AIY19044.1"/>
    </source>
</evidence>
<dbReference type="HOGENOM" id="CLU_1501979_0_0_11"/>
<accession>A0A0A1DNZ2</accession>
<dbReference type="Proteomes" id="UP000030300">
    <property type="component" value="Chromosome"/>
</dbReference>
<gene>
    <name evidence="3" type="ORF">KR76_23770</name>
</gene>
<keyword evidence="2" id="KW-0472">Membrane</keyword>
<reference evidence="3 4" key="1">
    <citation type="journal article" date="2015" name="Genome Announc.">
        <title>Complete Genome Sequence of Steroid-Transforming Nocardioides simplex VKM Ac-2033D.</title>
        <authorList>
            <person name="Shtratnikova V.Y."/>
            <person name="Schelkunov M.I."/>
            <person name="Pekov Y.A."/>
            <person name="Fokina V.V."/>
            <person name="Logacheva M.D."/>
            <person name="Sokolov S.L."/>
            <person name="Bragin E.Y."/>
            <person name="Ashapkin V.V."/>
            <person name="Donova M.V."/>
        </authorList>
    </citation>
    <scope>NUCLEOTIDE SEQUENCE [LARGE SCALE GENOMIC DNA]</scope>
    <source>
        <strain evidence="3 4">VKM Ac-2033D</strain>
    </source>
</reference>
<dbReference type="eggNOG" id="ENOG5033UEX">
    <property type="taxonomic scope" value="Bacteria"/>
</dbReference>
<organism evidence="3 4">
    <name type="scientific">Nocardioides simplex</name>
    <name type="common">Arthrobacter simplex</name>
    <dbReference type="NCBI Taxonomy" id="2045"/>
    <lineage>
        <taxon>Bacteria</taxon>
        <taxon>Bacillati</taxon>
        <taxon>Actinomycetota</taxon>
        <taxon>Actinomycetes</taxon>
        <taxon>Propionibacteriales</taxon>
        <taxon>Nocardioidaceae</taxon>
        <taxon>Pimelobacter</taxon>
    </lineage>
</organism>